<dbReference type="EMBL" id="MN356220">
    <property type="protein sequence ID" value="QOD97650.1"/>
    <property type="molecule type" value="Genomic_DNA"/>
</dbReference>
<evidence type="ECO:0000256" key="2">
    <source>
        <dbReference type="ARBA" id="ARBA00004448"/>
    </source>
</evidence>
<dbReference type="InterPro" id="IPR005797">
    <property type="entry name" value="Cyt_b/b6_N"/>
</dbReference>
<evidence type="ECO:0000256" key="16">
    <source>
        <dbReference type="ARBA" id="ARBA00061233"/>
    </source>
</evidence>
<keyword evidence="4 19" id="KW-0813">Transport</keyword>
<comment type="cofactor">
    <cofactor evidence="18">
        <name>heme</name>
        <dbReference type="ChEBI" id="CHEBI:30413"/>
    </cofactor>
    <text evidence="18">Binds 2 heme groups non-covalently.</text>
</comment>
<dbReference type="PROSITE" id="PS51003">
    <property type="entry name" value="CYTB_CTER"/>
    <property type="match status" value="1"/>
</dbReference>
<feature type="transmembrane region" description="Helical" evidence="19">
    <location>
        <begin position="321"/>
        <end position="341"/>
    </location>
</feature>
<dbReference type="InterPro" id="IPR048259">
    <property type="entry name" value="Cytochrome_b_N_euk/bac"/>
</dbReference>
<dbReference type="Pfam" id="PF00032">
    <property type="entry name" value="Cytochrom_B_C"/>
    <property type="match status" value="1"/>
</dbReference>
<keyword evidence="6 19" id="KW-0679">Respiratory chain</keyword>
<evidence type="ECO:0000256" key="15">
    <source>
        <dbReference type="ARBA" id="ARBA00023136"/>
    </source>
</evidence>
<evidence type="ECO:0000256" key="7">
    <source>
        <dbReference type="ARBA" id="ARBA00022692"/>
    </source>
</evidence>
<sequence>MAPNIRKHHPLLKIINNSLIDLPTPSNISAWWNFGSLLGICLLTQILTGLLLAMHYTADISLAFSSVAHTCRDVQYGWLIRNLHANGASFFFICIYLHIGRGLYYGSYLFKETWNTGVILLLTLMATAFVGYVLPWGQMSFWGATVITNLFSAFPYIGQTLVEWAWGGFSVDNPTLTRFFALHFLLPFVIAGLTMIHLTFLHESGSNNPLGIVSNCDKIPFHPYFSLKDILGFLIMLLSLTSLALFSPNLLGDPENFTPANPLTTPPHIKPEWYFLFAYAILRSIPNKLGGVLALAASVLILFLSPFLHKSKQRSMTFRPLSQILFWGLISNILILTWIGSQPVEHPFIIIGQLASISYFTILLILLPTISALENKLLNL</sequence>
<dbReference type="CDD" id="cd00284">
    <property type="entry name" value="Cytochrome_b_N"/>
    <property type="match status" value="1"/>
</dbReference>
<keyword evidence="5 18" id="KW-0349">Heme</keyword>
<dbReference type="PROSITE" id="PS51002">
    <property type="entry name" value="CYTB_NTER"/>
    <property type="match status" value="1"/>
</dbReference>
<dbReference type="Gene3D" id="1.20.810.10">
    <property type="entry name" value="Cytochrome Bc1 Complex, Chain C"/>
    <property type="match status" value="1"/>
</dbReference>
<dbReference type="PANTHER" id="PTHR19271:SF16">
    <property type="entry name" value="CYTOCHROME B"/>
    <property type="match status" value="1"/>
</dbReference>
<feature type="binding site" evidence="17">
    <location>
        <position position="202"/>
    </location>
    <ligand>
        <name>a ubiquinone</name>
        <dbReference type="ChEBI" id="CHEBI:16389"/>
    </ligand>
</feature>
<dbReference type="GO" id="GO:0046872">
    <property type="term" value="F:metal ion binding"/>
    <property type="evidence" value="ECO:0007669"/>
    <property type="project" value="UniProtKB-UniRule"/>
</dbReference>
<keyword evidence="8 18" id="KW-0479">Metal-binding</keyword>
<evidence type="ECO:0000256" key="9">
    <source>
        <dbReference type="ARBA" id="ARBA00022792"/>
    </source>
</evidence>
<dbReference type="Pfam" id="PF00033">
    <property type="entry name" value="Cytochrome_B"/>
    <property type="match status" value="1"/>
</dbReference>
<dbReference type="InterPro" id="IPR048260">
    <property type="entry name" value="Cytochrome_b_C_euk/bac"/>
</dbReference>
<evidence type="ECO:0000256" key="8">
    <source>
        <dbReference type="ARBA" id="ARBA00022723"/>
    </source>
</evidence>
<gene>
    <name evidence="22" type="primary">CYTB</name>
</gene>
<evidence type="ECO:0000256" key="4">
    <source>
        <dbReference type="ARBA" id="ARBA00022448"/>
    </source>
</evidence>
<feature type="binding site" description="axial binding residue" evidence="18">
    <location>
        <position position="98"/>
    </location>
    <ligand>
        <name>heme b</name>
        <dbReference type="ChEBI" id="CHEBI:60344"/>
        <label>b566</label>
    </ligand>
    <ligandPart>
        <name>Fe</name>
        <dbReference type="ChEBI" id="CHEBI:18248"/>
    </ligandPart>
</feature>
<dbReference type="SUPFAM" id="SSF81648">
    <property type="entry name" value="a domain/subunit of cytochrome bc1 complex (Ubiquinol-cytochrome c reductase)"/>
    <property type="match status" value="1"/>
</dbReference>
<feature type="transmembrane region" description="Helical" evidence="19">
    <location>
        <begin position="179"/>
        <end position="201"/>
    </location>
</feature>
<evidence type="ECO:0000256" key="6">
    <source>
        <dbReference type="ARBA" id="ARBA00022660"/>
    </source>
</evidence>
<name>A0A7L8DBK4_9PICI</name>
<dbReference type="CDD" id="cd00290">
    <property type="entry name" value="cytochrome_b_C"/>
    <property type="match status" value="1"/>
</dbReference>
<dbReference type="GO" id="GO:0005743">
    <property type="term" value="C:mitochondrial inner membrane"/>
    <property type="evidence" value="ECO:0007669"/>
    <property type="project" value="UniProtKB-SubCell"/>
</dbReference>
<feature type="domain" description="Cytochrome b/b6 C-terminal region profile" evidence="21">
    <location>
        <begin position="211"/>
        <end position="380"/>
    </location>
</feature>
<keyword evidence="13" id="KW-0830">Ubiquinone</keyword>
<keyword evidence="9" id="KW-0999">Mitochondrion inner membrane</keyword>
<keyword evidence="14 19" id="KW-0496">Mitochondrion</keyword>
<evidence type="ECO:0000259" key="20">
    <source>
        <dbReference type="PROSITE" id="PS51002"/>
    </source>
</evidence>
<evidence type="ECO:0000256" key="11">
    <source>
        <dbReference type="ARBA" id="ARBA00022989"/>
    </source>
</evidence>
<geneLocation type="mitochondrion" evidence="22"/>
<dbReference type="InterPro" id="IPR005798">
    <property type="entry name" value="Cyt_b/b6_C"/>
</dbReference>
<organism evidence="22">
    <name type="scientific">Galbula dea</name>
    <dbReference type="NCBI Taxonomy" id="1109041"/>
    <lineage>
        <taxon>Eukaryota</taxon>
        <taxon>Metazoa</taxon>
        <taxon>Chordata</taxon>
        <taxon>Craniata</taxon>
        <taxon>Vertebrata</taxon>
        <taxon>Euteleostomi</taxon>
        <taxon>Archelosauria</taxon>
        <taxon>Archosauria</taxon>
        <taxon>Dinosauria</taxon>
        <taxon>Saurischia</taxon>
        <taxon>Theropoda</taxon>
        <taxon>Coelurosauria</taxon>
        <taxon>Aves</taxon>
        <taxon>Neognathae</taxon>
        <taxon>Neoaves</taxon>
        <taxon>Telluraves</taxon>
        <taxon>Coraciimorphae</taxon>
        <taxon>Piciformes</taxon>
        <taxon>Galbulidae</taxon>
        <taxon>Galbula</taxon>
    </lineage>
</organism>
<feature type="transmembrane region" description="Helical" evidence="19">
    <location>
        <begin position="141"/>
        <end position="159"/>
    </location>
</feature>
<keyword evidence="12 18" id="KW-0408">Iron</keyword>
<dbReference type="SUPFAM" id="SSF81342">
    <property type="entry name" value="Transmembrane di-heme cytochromes"/>
    <property type="match status" value="1"/>
</dbReference>
<dbReference type="GO" id="GO:0045275">
    <property type="term" value="C:respiratory chain complex III"/>
    <property type="evidence" value="ECO:0007669"/>
    <property type="project" value="InterPro"/>
</dbReference>
<comment type="function">
    <text evidence="1 19">Component of the ubiquinol-cytochrome c reductase complex (complex III or cytochrome b-c1 complex) that is part of the mitochondrial respiratory chain. The b-c1 complex mediates electron transfer from ubiquinol to cytochrome c. Contributes to the generation of a proton gradient across the mitochondrial membrane that is then used for ATP synthesis.</text>
</comment>
<dbReference type="AlphaFoldDB" id="A0A7L8DBK4"/>
<dbReference type="InterPro" id="IPR036150">
    <property type="entry name" value="Cyt_b/b6_C_sf"/>
</dbReference>
<dbReference type="PANTHER" id="PTHR19271">
    <property type="entry name" value="CYTOCHROME B"/>
    <property type="match status" value="1"/>
</dbReference>
<evidence type="ECO:0000256" key="18">
    <source>
        <dbReference type="PIRSR" id="PIRSR038885-2"/>
    </source>
</evidence>
<proteinExistence type="inferred from homology"/>
<comment type="cofactor">
    <cofactor evidence="19">
        <name>heme b</name>
        <dbReference type="ChEBI" id="CHEBI:60344"/>
    </cofactor>
    <text evidence="19">Binds 2 heme groups non-covalently.</text>
</comment>
<comment type="similarity">
    <text evidence="16 19">Belongs to the cytochrome b family.</text>
</comment>
<feature type="binding site" description="axial binding residue" evidence="18">
    <location>
        <position position="197"/>
    </location>
    <ligand>
        <name>heme b</name>
        <dbReference type="ChEBI" id="CHEBI:60344"/>
        <label>b566</label>
    </ligand>
    <ligandPart>
        <name>Fe</name>
        <dbReference type="ChEBI" id="CHEBI:18248"/>
    </ligandPart>
</feature>
<protein>
    <recommendedName>
        <fullName evidence="3 19">Cytochrome b</fullName>
    </recommendedName>
</protein>
<evidence type="ECO:0000313" key="22">
    <source>
        <dbReference type="EMBL" id="QOD97650.1"/>
    </source>
</evidence>
<dbReference type="GO" id="GO:0008121">
    <property type="term" value="F:quinol-cytochrome-c reductase activity"/>
    <property type="evidence" value="ECO:0007669"/>
    <property type="project" value="InterPro"/>
</dbReference>
<evidence type="ECO:0000256" key="19">
    <source>
        <dbReference type="RuleBase" id="RU362117"/>
    </source>
</evidence>
<feature type="transmembrane region" description="Helical" evidence="19">
    <location>
        <begin position="230"/>
        <end position="251"/>
    </location>
</feature>
<dbReference type="PIRSF" id="PIRSF038885">
    <property type="entry name" value="COB"/>
    <property type="match status" value="1"/>
</dbReference>
<evidence type="ECO:0000256" key="5">
    <source>
        <dbReference type="ARBA" id="ARBA00022617"/>
    </source>
</evidence>
<dbReference type="FunFam" id="1.20.810.10:FF:000002">
    <property type="entry name" value="Cytochrome b"/>
    <property type="match status" value="1"/>
</dbReference>
<evidence type="ECO:0000256" key="14">
    <source>
        <dbReference type="ARBA" id="ARBA00023128"/>
    </source>
</evidence>
<keyword evidence="15 19" id="KW-0472">Membrane</keyword>
<feature type="transmembrane region" description="Helical" evidence="19">
    <location>
        <begin position="78"/>
        <end position="99"/>
    </location>
</feature>
<feature type="transmembrane region" description="Helical" evidence="19">
    <location>
        <begin position="31"/>
        <end position="57"/>
    </location>
</feature>
<feature type="domain" description="Cytochrome b/b6 N-terminal region profile" evidence="20">
    <location>
        <begin position="1"/>
        <end position="210"/>
    </location>
</feature>
<evidence type="ECO:0000256" key="12">
    <source>
        <dbReference type="ARBA" id="ARBA00023004"/>
    </source>
</evidence>
<evidence type="ECO:0000256" key="10">
    <source>
        <dbReference type="ARBA" id="ARBA00022982"/>
    </source>
</evidence>
<evidence type="ECO:0000256" key="1">
    <source>
        <dbReference type="ARBA" id="ARBA00002566"/>
    </source>
</evidence>
<evidence type="ECO:0000256" key="17">
    <source>
        <dbReference type="PIRSR" id="PIRSR038885-1"/>
    </source>
</evidence>
<dbReference type="GO" id="GO:0006122">
    <property type="term" value="P:mitochondrial electron transport, ubiquinol to cytochrome c"/>
    <property type="evidence" value="ECO:0007669"/>
    <property type="project" value="TreeGrafter"/>
</dbReference>
<dbReference type="InterPro" id="IPR027387">
    <property type="entry name" value="Cytb/b6-like_sf"/>
</dbReference>
<feature type="transmembrane region" description="Helical" evidence="19">
    <location>
        <begin position="347"/>
        <end position="367"/>
    </location>
</feature>
<keyword evidence="7 19" id="KW-0812">Transmembrane</keyword>
<evidence type="ECO:0000259" key="21">
    <source>
        <dbReference type="PROSITE" id="PS51003"/>
    </source>
</evidence>
<feature type="transmembrane region" description="Helical" evidence="19">
    <location>
        <begin position="289"/>
        <end position="309"/>
    </location>
</feature>
<evidence type="ECO:0000256" key="13">
    <source>
        <dbReference type="ARBA" id="ARBA00023075"/>
    </source>
</evidence>
<keyword evidence="10 19" id="KW-0249">Electron transport</keyword>
<feature type="binding site" description="axial binding residue" evidence="18">
    <location>
        <position position="84"/>
    </location>
    <ligand>
        <name>heme b</name>
        <dbReference type="ChEBI" id="CHEBI:60344"/>
        <label>b562</label>
    </ligand>
    <ligandPart>
        <name>Fe</name>
        <dbReference type="ChEBI" id="CHEBI:18248"/>
    </ligandPart>
</feature>
<dbReference type="GO" id="GO:0016491">
    <property type="term" value="F:oxidoreductase activity"/>
    <property type="evidence" value="ECO:0007669"/>
    <property type="project" value="UniProtKB-UniRule"/>
</dbReference>
<reference evidence="22" key="1">
    <citation type="submission" date="2019-08" db="EMBL/GenBank/DDBJ databases">
        <title>Densely sampling genomes across the diversity of birds increases power of comparative genomics analyses.</title>
        <authorList>
            <consortium name="B10K project Consortium"/>
            <person name="Feng S."/>
            <person name="Stiller J."/>
            <person name="Andreu-Sanchez S."/>
            <person name="Margaryan A."/>
            <person name="Chen W."/>
            <person name="Paten B."/>
            <person name="Zhang G."/>
        </authorList>
    </citation>
    <scope>NUCLEOTIDE SEQUENCE</scope>
</reference>
<dbReference type="InterPro" id="IPR030689">
    <property type="entry name" value="Cytochrome_b"/>
</dbReference>
<comment type="subcellular location">
    <subcellularLocation>
        <location evidence="2">Mitochondrion inner membrane</location>
        <topology evidence="2">Multi-pass membrane protein</topology>
    </subcellularLocation>
</comment>
<dbReference type="InterPro" id="IPR016174">
    <property type="entry name" value="Di-haem_cyt_TM"/>
</dbReference>
<feature type="binding site" description="axial binding residue" evidence="18">
    <location>
        <position position="183"/>
    </location>
    <ligand>
        <name>heme b</name>
        <dbReference type="ChEBI" id="CHEBI:60344"/>
        <label>b562</label>
    </ligand>
    <ligandPart>
        <name>Fe</name>
        <dbReference type="ChEBI" id="CHEBI:18248"/>
    </ligandPart>
</feature>
<evidence type="ECO:0000256" key="3">
    <source>
        <dbReference type="ARBA" id="ARBA00013531"/>
    </source>
</evidence>
<feature type="transmembrane region" description="Helical" evidence="19">
    <location>
        <begin position="114"/>
        <end position="134"/>
    </location>
</feature>
<keyword evidence="11 19" id="KW-1133">Transmembrane helix</keyword>
<accession>A0A7L8DBK4</accession>